<dbReference type="Proteomes" id="UP000436483">
    <property type="component" value="Unassembled WGS sequence"/>
</dbReference>
<dbReference type="RefSeq" id="WP_160888441.1">
    <property type="nucleotide sequence ID" value="NZ_WURB01000044.1"/>
</dbReference>
<feature type="signal peptide" evidence="2">
    <location>
        <begin position="1"/>
        <end position="32"/>
    </location>
</feature>
<accession>A0A7X3MX98</accession>
<dbReference type="AlphaFoldDB" id="A0A7X3MX98"/>
<dbReference type="OrthoDB" id="8003401at2"/>
<name>A0A7X3MX98_9HYPH</name>
<reference evidence="3 4" key="2">
    <citation type="submission" date="2020-01" db="EMBL/GenBank/DDBJ databases">
        <title>Microvirga sp. nov., an arsenate reduction bacterium isolated from Tibet hotspring sediments.</title>
        <authorList>
            <person name="Xian W.-D."/>
            <person name="Li W.-J."/>
        </authorList>
    </citation>
    <scope>NUCLEOTIDE SEQUENCE [LARGE SCALE GENOMIC DNA]</scope>
    <source>
        <strain evidence="3 4">KCTC 23863</strain>
    </source>
</reference>
<sequence>MNQRHQPRFPRPAAGWLAPSLIGLSLLGPAFAEAPPARPIDAPESQEAPVKAETADDLSAMLSFLITSSERKHLAADLLDSLRNGDLRRAESSINAAIETGTLAIALADRLNDPNLLASLQKLDLPSPREPSASSASVSRECSAPVAAETANLAQLQEALDHEQAYSGMVTKTLTDLMEQYNALTTRLETDASDTHLKMSELQNALRQEQQQREAIAREFANLQADYLTLQAAKEPNGASKPTDVANLESLLEHERARGDNAERQLAGMREEMRSLLAAKDNEIKDGKAAAAARIAELEEAVSQASARGDGLAQKLADATEALHSLREANAQRSIPLVSESVPLEAEAFSLLQEKDAAAPAAPVPAPAESSLPPREDRPALVEIAQPPENALPRPEAIVSAAVPAQMDLPPAVQPKAGPPPLANNPDDRLTARADELLQKGDISGARLLLERSVKNGNARAAFLLAETFDPHVLSRLGVLGLRGDVDKARQFYAQAQALGMTQASERLQALK</sequence>
<keyword evidence="4" id="KW-1185">Reference proteome</keyword>
<feature type="coiled-coil region" evidence="1">
    <location>
        <begin position="192"/>
        <end position="315"/>
    </location>
</feature>
<gene>
    <name evidence="3" type="ORF">GR328_25425</name>
</gene>
<protein>
    <submittedName>
        <fullName evidence="3">Uncharacterized protein</fullName>
    </submittedName>
</protein>
<evidence type="ECO:0000313" key="4">
    <source>
        <dbReference type="Proteomes" id="UP000436483"/>
    </source>
</evidence>
<feature type="chain" id="PRO_5031384842" evidence="2">
    <location>
        <begin position="33"/>
        <end position="512"/>
    </location>
</feature>
<reference evidence="3 4" key="1">
    <citation type="submission" date="2019-12" db="EMBL/GenBank/DDBJ databases">
        <authorList>
            <person name="Yuan C.-G."/>
        </authorList>
    </citation>
    <scope>NUCLEOTIDE SEQUENCE [LARGE SCALE GENOMIC DNA]</scope>
    <source>
        <strain evidence="3 4">KCTC 23863</strain>
    </source>
</reference>
<proteinExistence type="predicted"/>
<evidence type="ECO:0000256" key="1">
    <source>
        <dbReference type="SAM" id="Coils"/>
    </source>
</evidence>
<keyword evidence="1" id="KW-0175">Coiled coil</keyword>
<evidence type="ECO:0000313" key="3">
    <source>
        <dbReference type="EMBL" id="MXQ14728.1"/>
    </source>
</evidence>
<organism evidence="3 4">
    <name type="scientific">Microvirga makkahensis</name>
    <dbReference type="NCBI Taxonomy" id="1128670"/>
    <lineage>
        <taxon>Bacteria</taxon>
        <taxon>Pseudomonadati</taxon>
        <taxon>Pseudomonadota</taxon>
        <taxon>Alphaproteobacteria</taxon>
        <taxon>Hyphomicrobiales</taxon>
        <taxon>Methylobacteriaceae</taxon>
        <taxon>Microvirga</taxon>
    </lineage>
</organism>
<evidence type="ECO:0000256" key="2">
    <source>
        <dbReference type="SAM" id="SignalP"/>
    </source>
</evidence>
<keyword evidence="2" id="KW-0732">Signal</keyword>
<comment type="caution">
    <text evidence="3">The sequence shown here is derived from an EMBL/GenBank/DDBJ whole genome shotgun (WGS) entry which is preliminary data.</text>
</comment>
<dbReference type="EMBL" id="WURB01000044">
    <property type="protein sequence ID" value="MXQ14728.1"/>
    <property type="molecule type" value="Genomic_DNA"/>
</dbReference>